<evidence type="ECO:0000256" key="4">
    <source>
        <dbReference type="ARBA" id="ARBA00023163"/>
    </source>
</evidence>
<reference evidence="8" key="1">
    <citation type="journal article" date="2020" name="Stud. Mycol.">
        <title>101 Dothideomycetes genomes: a test case for predicting lifestyles and emergence of pathogens.</title>
        <authorList>
            <person name="Haridas S."/>
            <person name="Albert R."/>
            <person name="Binder M."/>
            <person name="Bloem J."/>
            <person name="Labutti K."/>
            <person name="Salamov A."/>
            <person name="Andreopoulos B."/>
            <person name="Baker S."/>
            <person name="Barry K."/>
            <person name="Bills G."/>
            <person name="Bluhm B."/>
            <person name="Cannon C."/>
            <person name="Castanera R."/>
            <person name="Culley D."/>
            <person name="Daum C."/>
            <person name="Ezra D."/>
            <person name="Gonzalez J."/>
            <person name="Henrissat B."/>
            <person name="Kuo A."/>
            <person name="Liang C."/>
            <person name="Lipzen A."/>
            <person name="Lutzoni F."/>
            <person name="Magnuson J."/>
            <person name="Mondo S."/>
            <person name="Nolan M."/>
            <person name="Ohm R."/>
            <person name="Pangilinan J."/>
            <person name="Park H.-J."/>
            <person name="Ramirez L."/>
            <person name="Alfaro M."/>
            <person name="Sun H."/>
            <person name="Tritt A."/>
            <person name="Yoshinaga Y."/>
            <person name="Zwiers L.-H."/>
            <person name="Turgeon B."/>
            <person name="Goodwin S."/>
            <person name="Spatafora J."/>
            <person name="Crous P."/>
            <person name="Grigoriev I."/>
        </authorList>
    </citation>
    <scope>NUCLEOTIDE SEQUENCE</scope>
    <source>
        <strain evidence="8">ATCC 36951</strain>
    </source>
</reference>
<evidence type="ECO:0000313" key="8">
    <source>
        <dbReference type="EMBL" id="KAF2171636.1"/>
    </source>
</evidence>
<dbReference type="PROSITE" id="PS50048">
    <property type="entry name" value="ZN2_CY6_FUNGAL_2"/>
    <property type="match status" value="1"/>
</dbReference>
<dbReference type="GO" id="GO:0008270">
    <property type="term" value="F:zinc ion binding"/>
    <property type="evidence" value="ECO:0007669"/>
    <property type="project" value="InterPro"/>
</dbReference>
<keyword evidence="1" id="KW-0479">Metal-binding</keyword>
<feature type="compositionally biased region" description="Low complexity" evidence="6">
    <location>
        <begin position="267"/>
        <end position="277"/>
    </location>
</feature>
<dbReference type="Pfam" id="PF00172">
    <property type="entry name" value="Zn_clus"/>
    <property type="match status" value="1"/>
</dbReference>
<dbReference type="Proteomes" id="UP000799537">
    <property type="component" value="Unassembled WGS sequence"/>
</dbReference>
<keyword evidence="2" id="KW-0805">Transcription regulation</keyword>
<dbReference type="AlphaFoldDB" id="A0A6A6D1Y7"/>
<dbReference type="EMBL" id="ML993582">
    <property type="protein sequence ID" value="KAF2171636.1"/>
    <property type="molecule type" value="Genomic_DNA"/>
</dbReference>
<dbReference type="PANTHER" id="PTHR31069">
    <property type="entry name" value="OLEATE-ACTIVATED TRANSCRIPTION FACTOR 1-RELATED"/>
    <property type="match status" value="1"/>
</dbReference>
<dbReference type="PANTHER" id="PTHR31069:SF31">
    <property type="entry name" value="MONODICTYPHENONE CLUSTER TRANSCRIPTION FACTOR-RELATED"/>
    <property type="match status" value="1"/>
</dbReference>
<sequence length="342" mass="36805">MPAQKRQPRLKESCDACSTAKVRCTKDKPNCSRCQQKGLSCEYSFSRRAGRKTTASLVTKADRRPASPSSRASSPIPFCNTPSASSSLDQSPQLDHHHQLPHNLTPTSSDSDSSDVFQDMWSSAPTYTTNNPFSWDLQNSLLNQYTFPLDHATTTQPPTDVLPTPFDPMDMTLGGAPTAPMMARNFSTATDLTNMSDLTLASDISSTSSAASSMCEAVHDELSNLTTFAESMERKFDAVVRARLQYRDVYSEFGVPVDEIEGHGHHSSSSSTSTSVAGVGGSPVDRILGQGGVQAGKGGVPSPDVNELAFYYSLAELKRRLKWVKEDVGNLMGGTTAAGMAC</sequence>
<dbReference type="InterPro" id="IPR001138">
    <property type="entry name" value="Zn2Cys6_DnaBD"/>
</dbReference>
<dbReference type="InterPro" id="IPR036864">
    <property type="entry name" value="Zn2-C6_fun-type_DNA-bd_sf"/>
</dbReference>
<feature type="compositionally biased region" description="Polar residues" evidence="6">
    <location>
        <begin position="80"/>
        <end position="93"/>
    </location>
</feature>
<organism evidence="8 9">
    <name type="scientific">Zasmidium cellare ATCC 36951</name>
    <dbReference type="NCBI Taxonomy" id="1080233"/>
    <lineage>
        <taxon>Eukaryota</taxon>
        <taxon>Fungi</taxon>
        <taxon>Dikarya</taxon>
        <taxon>Ascomycota</taxon>
        <taxon>Pezizomycotina</taxon>
        <taxon>Dothideomycetes</taxon>
        <taxon>Dothideomycetidae</taxon>
        <taxon>Mycosphaerellales</taxon>
        <taxon>Mycosphaerellaceae</taxon>
        <taxon>Zasmidium</taxon>
    </lineage>
</organism>
<dbReference type="CDD" id="cd00067">
    <property type="entry name" value="GAL4"/>
    <property type="match status" value="1"/>
</dbReference>
<dbReference type="RefSeq" id="XP_033672525.1">
    <property type="nucleotide sequence ID" value="XM_033804258.1"/>
</dbReference>
<evidence type="ECO:0000256" key="1">
    <source>
        <dbReference type="ARBA" id="ARBA00022723"/>
    </source>
</evidence>
<keyword evidence="4" id="KW-0804">Transcription</keyword>
<evidence type="ECO:0000256" key="5">
    <source>
        <dbReference type="ARBA" id="ARBA00023242"/>
    </source>
</evidence>
<dbReference type="SUPFAM" id="SSF57701">
    <property type="entry name" value="Zn2/Cys6 DNA-binding domain"/>
    <property type="match status" value="1"/>
</dbReference>
<dbReference type="GO" id="GO:0003677">
    <property type="term" value="F:DNA binding"/>
    <property type="evidence" value="ECO:0007669"/>
    <property type="project" value="UniProtKB-KW"/>
</dbReference>
<keyword evidence="5" id="KW-0539">Nucleus</keyword>
<dbReference type="SMART" id="SM00066">
    <property type="entry name" value="GAL4"/>
    <property type="match status" value="1"/>
</dbReference>
<dbReference type="GO" id="GO:0000981">
    <property type="term" value="F:DNA-binding transcription factor activity, RNA polymerase II-specific"/>
    <property type="evidence" value="ECO:0007669"/>
    <property type="project" value="InterPro"/>
</dbReference>
<feature type="region of interest" description="Disordered" evidence="6">
    <location>
        <begin position="52"/>
        <end position="116"/>
    </location>
</feature>
<protein>
    <recommendedName>
        <fullName evidence="7">Zn(2)-C6 fungal-type domain-containing protein</fullName>
    </recommendedName>
</protein>
<feature type="compositionally biased region" description="Low complexity" evidence="6">
    <location>
        <begin position="66"/>
        <end position="75"/>
    </location>
</feature>
<accession>A0A6A6D1Y7</accession>
<proteinExistence type="predicted"/>
<evidence type="ECO:0000256" key="2">
    <source>
        <dbReference type="ARBA" id="ARBA00023015"/>
    </source>
</evidence>
<evidence type="ECO:0000256" key="3">
    <source>
        <dbReference type="ARBA" id="ARBA00023125"/>
    </source>
</evidence>
<gene>
    <name evidence="8" type="ORF">M409DRAFT_17873</name>
</gene>
<evidence type="ECO:0000313" key="9">
    <source>
        <dbReference type="Proteomes" id="UP000799537"/>
    </source>
</evidence>
<feature type="region of interest" description="Disordered" evidence="6">
    <location>
        <begin position="261"/>
        <end position="281"/>
    </location>
</feature>
<keyword evidence="3" id="KW-0238">DNA-binding</keyword>
<dbReference type="PROSITE" id="PS00463">
    <property type="entry name" value="ZN2_CY6_FUNGAL_1"/>
    <property type="match status" value="1"/>
</dbReference>
<feature type="domain" description="Zn(2)-C6 fungal-type" evidence="7">
    <location>
        <begin position="13"/>
        <end position="43"/>
    </location>
</feature>
<evidence type="ECO:0000259" key="7">
    <source>
        <dbReference type="PROSITE" id="PS50048"/>
    </source>
</evidence>
<evidence type="ECO:0000256" key="6">
    <source>
        <dbReference type="SAM" id="MobiDB-lite"/>
    </source>
</evidence>
<dbReference type="Gene3D" id="4.10.240.10">
    <property type="entry name" value="Zn(2)-C6 fungal-type DNA-binding domain"/>
    <property type="match status" value="1"/>
</dbReference>
<keyword evidence="9" id="KW-1185">Reference proteome</keyword>
<name>A0A6A6D1Y7_ZASCE</name>
<dbReference type="OrthoDB" id="2328572at2759"/>
<dbReference type="PRINTS" id="PR00755">
    <property type="entry name" value="AFLATOXINBRP"/>
</dbReference>
<dbReference type="InterPro" id="IPR050675">
    <property type="entry name" value="OAF3"/>
</dbReference>
<dbReference type="GeneID" id="54557530"/>